<keyword evidence="3" id="KW-0547">Nucleotide-binding</keyword>
<evidence type="ECO:0000259" key="5">
    <source>
        <dbReference type="Pfam" id="PF00501"/>
    </source>
</evidence>
<evidence type="ECO:0000256" key="2">
    <source>
        <dbReference type="ARBA" id="ARBA00022598"/>
    </source>
</evidence>
<dbReference type="GO" id="GO:0005324">
    <property type="term" value="F:long-chain fatty acid transmembrane transporter activity"/>
    <property type="evidence" value="ECO:0007669"/>
    <property type="project" value="TreeGrafter"/>
</dbReference>
<feature type="domain" description="AMP-dependent synthetase/ligase" evidence="5">
    <location>
        <begin position="71"/>
        <end position="446"/>
    </location>
</feature>
<keyword evidence="4" id="KW-0067">ATP-binding</keyword>
<proteinExistence type="inferred from homology"/>
<dbReference type="HOGENOM" id="CLU_000022_46_3_1"/>
<keyword evidence="7" id="KW-1185">Reference proteome</keyword>
<dbReference type="InterPro" id="IPR000873">
    <property type="entry name" value="AMP-dep_synth/lig_dom"/>
</dbReference>
<dbReference type="GO" id="GO:0005524">
    <property type="term" value="F:ATP binding"/>
    <property type="evidence" value="ECO:0007669"/>
    <property type="project" value="UniProtKB-KW"/>
</dbReference>
<evidence type="ECO:0000313" key="7">
    <source>
        <dbReference type="Proteomes" id="UP000054266"/>
    </source>
</evidence>
<dbReference type="SUPFAM" id="SSF56801">
    <property type="entry name" value="Acetyl-CoA synthetase-like"/>
    <property type="match status" value="1"/>
</dbReference>
<dbReference type="GO" id="GO:0004467">
    <property type="term" value="F:long-chain fatty acid-CoA ligase activity"/>
    <property type="evidence" value="ECO:0007669"/>
    <property type="project" value="TreeGrafter"/>
</dbReference>
<dbReference type="GO" id="GO:0009898">
    <property type="term" value="C:cytoplasmic side of plasma membrane"/>
    <property type="evidence" value="ECO:0007669"/>
    <property type="project" value="TreeGrafter"/>
</dbReference>
<sequence length="681" mass="76210">MSIYTAAAAVAAAATGIGMYLDGRYSISEDIAQIRGQLSSRKYAEHLYNIHGEDDWSFYHVLHCTYGLNDDVEAFVFEGRSWTYRRLREEIGRCAEALKGLGVRNRMVVGLFINNSPEFMFIWWALYKLGAIPAPINTSVTGAHIKHCLKVSEAEMLVTSFELWSIVGQTFDLDNEGRDFGGDHSCPRLGQVVLYDHQTYPPAVPWVSRAHIILLDHSQLPPATPQMGDFPKSTRPKILHTEASQYLFTSGTTGLPKALIWPAGYSLSGSCPTRYPGMQKKRRRFYICLPMFHGTATFAALPATLSTSGTIILARKFSRREFWADVRRSQANAILYIGEMLRYLVQSPPDPRFPNEKDHGVDLAFGLGLAPTVWRAVRERYGIEWIVEYYSASEATLAILNSNKNDRGVGKVAHWGPLMRGFFQNQFYIVRTDLETGEILRDPKTGFCLRARPGEIGESICRITPPVQRRHDYVGEGGKEATEKKVLRNVFAKGDEFFRLGDAMMTDKEGYVSFHDRLGDTYRAKGHNISTTEVEGCLSRHPSIASVNVYAIPMNRYGYDGQLGCAAVTFTSTDSDSGTGQPNAQELETVRELERWVTTNVNALPTYAVPRFLRVLAADQSANTAQDTGADRVSLIMKKLKTGLRQEGSRDRIYWIEKEGAGYVPLTKESVQTLLSGKARL</sequence>
<dbReference type="Proteomes" id="UP000054266">
    <property type="component" value="Unassembled WGS sequence"/>
</dbReference>
<comment type="similarity">
    <text evidence="1">Belongs to the ATP-dependent AMP-binding enzyme family.</text>
</comment>
<evidence type="ECO:0000313" key="6">
    <source>
        <dbReference type="EMBL" id="KIW73642.1"/>
    </source>
</evidence>
<dbReference type="AlphaFoldDB" id="A0A0D2EH03"/>
<protein>
    <recommendedName>
        <fullName evidence="5">AMP-dependent synthetase/ligase domain-containing protein</fullName>
    </recommendedName>
</protein>
<dbReference type="PANTHER" id="PTHR43107">
    <property type="entry name" value="LONG-CHAIN FATTY ACID TRANSPORT PROTEIN"/>
    <property type="match status" value="1"/>
</dbReference>
<dbReference type="STRING" id="5601.A0A0D2EH03"/>
<dbReference type="Gene3D" id="3.40.50.12780">
    <property type="entry name" value="N-terminal domain of ligase-like"/>
    <property type="match status" value="1"/>
</dbReference>
<reference evidence="6 7" key="1">
    <citation type="submission" date="2015-01" db="EMBL/GenBank/DDBJ databases">
        <title>The Genome Sequence of Capronia semiimmersa CBS27337.</title>
        <authorList>
            <consortium name="The Broad Institute Genomics Platform"/>
            <person name="Cuomo C."/>
            <person name="de Hoog S."/>
            <person name="Gorbushina A."/>
            <person name="Stielow B."/>
            <person name="Teixiera M."/>
            <person name="Abouelleil A."/>
            <person name="Chapman S.B."/>
            <person name="Priest M."/>
            <person name="Young S.K."/>
            <person name="Wortman J."/>
            <person name="Nusbaum C."/>
            <person name="Birren B."/>
        </authorList>
    </citation>
    <scope>NUCLEOTIDE SEQUENCE [LARGE SCALE GENOMIC DNA]</scope>
    <source>
        <strain evidence="6 7">CBS 27337</strain>
    </source>
</reference>
<dbReference type="PROSITE" id="PS00455">
    <property type="entry name" value="AMP_BINDING"/>
    <property type="match status" value="1"/>
</dbReference>
<gene>
    <name evidence="6" type="ORF">PV04_01741</name>
</gene>
<dbReference type="GO" id="GO:0005811">
    <property type="term" value="C:lipid droplet"/>
    <property type="evidence" value="ECO:0007669"/>
    <property type="project" value="TreeGrafter"/>
</dbReference>
<evidence type="ECO:0000256" key="3">
    <source>
        <dbReference type="ARBA" id="ARBA00022741"/>
    </source>
</evidence>
<dbReference type="Gene3D" id="3.30.300.30">
    <property type="match status" value="1"/>
</dbReference>
<dbReference type="InterPro" id="IPR020845">
    <property type="entry name" value="AMP-binding_CS"/>
</dbReference>
<name>A0A0D2EH03_9EURO</name>
<dbReference type="PANTHER" id="PTHR43107:SF15">
    <property type="entry name" value="FATTY ACID TRANSPORT PROTEIN 3, ISOFORM A"/>
    <property type="match status" value="1"/>
</dbReference>
<evidence type="ECO:0000256" key="4">
    <source>
        <dbReference type="ARBA" id="ARBA00022840"/>
    </source>
</evidence>
<organism evidence="6 7">
    <name type="scientific">Phialophora macrospora</name>
    <dbReference type="NCBI Taxonomy" id="1851006"/>
    <lineage>
        <taxon>Eukaryota</taxon>
        <taxon>Fungi</taxon>
        <taxon>Dikarya</taxon>
        <taxon>Ascomycota</taxon>
        <taxon>Pezizomycotina</taxon>
        <taxon>Eurotiomycetes</taxon>
        <taxon>Chaetothyriomycetidae</taxon>
        <taxon>Chaetothyriales</taxon>
        <taxon>Herpotrichiellaceae</taxon>
        <taxon>Phialophora</taxon>
    </lineage>
</organism>
<dbReference type="GO" id="GO:0044539">
    <property type="term" value="P:long-chain fatty acid import into cell"/>
    <property type="evidence" value="ECO:0007669"/>
    <property type="project" value="TreeGrafter"/>
</dbReference>
<dbReference type="GO" id="GO:0005777">
    <property type="term" value="C:peroxisome"/>
    <property type="evidence" value="ECO:0007669"/>
    <property type="project" value="TreeGrafter"/>
</dbReference>
<dbReference type="EMBL" id="KN846956">
    <property type="protein sequence ID" value="KIW73642.1"/>
    <property type="molecule type" value="Genomic_DNA"/>
</dbReference>
<dbReference type="InterPro" id="IPR045851">
    <property type="entry name" value="AMP-bd_C_sf"/>
</dbReference>
<dbReference type="InterPro" id="IPR042099">
    <property type="entry name" value="ANL_N_sf"/>
</dbReference>
<evidence type="ECO:0000256" key="1">
    <source>
        <dbReference type="ARBA" id="ARBA00006432"/>
    </source>
</evidence>
<accession>A0A0D2EH03</accession>
<dbReference type="Pfam" id="PF00501">
    <property type="entry name" value="AMP-binding"/>
    <property type="match status" value="1"/>
</dbReference>
<keyword evidence="2" id="KW-0436">Ligase</keyword>